<gene>
    <name evidence="2" type="ORF">KC01_LOCUS17487</name>
</gene>
<feature type="region of interest" description="Disordered" evidence="1">
    <location>
        <begin position="69"/>
        <end position="96"/>
    </location>
</feature>
<proteinExistence type="predicted"/>
<dbReference type="EMBL" id="OZ035840">
    <property type="protein sequence ID" value="CAL1587531.1"/>
    <property type="molecule type" value="Genomic_DNA"/>
</dbReference>
<dbReference type="Proteomes" id="UP001497482">
    <property type="component" value="Chromosome 18"/>
</dbReference>
<dbReference type="AlphaFoldDB" id="A0AAV2KGT1"/>
<name>A0AAV2KGT1_KNICA</name>
<feature type="region of interest" description="Disordered" evidence="1">
    <location>
        <begin position="161"/>
        <end position="187"/>
    </location>
</feature>
<keyword evidence="3" id="KW-1185">Reference proteome</keyword>
<evidence type="ECO:0000256" key="1">
    <source>
        <dbReference type="SAM" id="MobiDB-lite"/>
    </source>
</evidence>
<reference evidence="2 3" key="1">
    <citation type="submission" date="2024-04" db="EMBL/GenBank/DDBJ databases">
        <authorList>
            <person name="Waldvogel A.-M."/>
            <person name="Schoenle A."/>
        </authorList>
    </citation>
    <scope>NUCLEOTIDE SEQUENCE [LARGE SCALE GENOMIC DNA]</scope>
</reference>
<organism evidence="2 3">
    <name type="scientific">Knipowitschia caucasica</name>
    <name type="common">Caucasian dwarf goby</name>
    <name type="synonym">Pomatoschistus caucasicus</name>
    <dbReference type="NCBI Taxonomy" id="637954"/>
    <lineage>
        <taxon>Eukaryota</taxon>
        <taxon>Metazoa</taxon>
        <taxon>Chordata</taxon>
        <taxon>Craniata</taxon>
        <taxon>Vertebrata</taxon>
        <taxon>Euteleostomi</taxon>
        <taxon>Actinopterygii</taxon>
        <taxon>Neopterygii</taxon>
        <taxon>Teleostei</taxon>
        <taxon>Neoteleostei</taxon>
        <taxon>Acanthomorphata</taxon>
        <taxon>Gobiaria</taxon>
        <taxon>Gobiiformes</taxon>
        <taxon>Gobioidei</taxon>
        <taxon>Gobiidae</taxon>
        <taxon>Gobiinae</taxon>
        <taxon>Knipowitschia</taxon>
    </lineage>
</organism>
<feature type="region of interest" description="Disordered" evidence="1">
    <location>
        <begin position="310"/>
        <end position="338"/>
    </location>
</feature>
<evidence type="ECO:0000313" key="2">
    <source>
        <dbReference type="EMBL" id="CAL1587531.1"/>
    </source>
</evidence>
<accession>A0AAV2KGT1</accession>
<evidence type="ECO:0000313" key="3">
    <source>
        <dbReference type="Proteomes" id="UP001497482"/>
    </source>
</evidence>
<sequence>MASPSPAPPTATRPLAPRPFLPHVSLHALRSQVPPLPCSCPISGHLAPLQCVTPVRGLRTACSLRVNLATPPSRATRRRTTASPPAPPHQTDKQRLYAPSPPLQIKERRSRIAVISPPASLGGLYAPLPPNPAPSYPVRPTTPQVPKSFLLLQRQISEHMTVSQDIGSASPRRVPQPRPNRRSLPTLRRSYSSSLTPIPLYSLLPHYPLSPPLLSPCFLSAFSFLLLIVFPSFPSLWSLPILSRPPSLSLFLLLSPPSHYARSRFRPLASTHARSSTPFPSTPSEPWSMGAHELNAPLACCFSSVSAEMTDTPRPEMTDTPRPEMTDTPRPGPDDGTYLHRPEEIKGSECSYFIKARPRPLTPTTKMAVTSLVPLPRKPAGSVTEELTLVLCA</sequence>
<feature type="compositionally biased region" description="Basic and acidic residues" evidence="1">
    <location>
        <begin position="311"/>
        <end position="327"/>
    </location>
</feature>
<protein>
    <submittedName>
        <fullName evidence="2">Uncharacterized protein</fullName>
    </submittedName>
</protein>